<feature type="transmembrane region" description="Helical" evidence="7">
    <location>
        <begin position="141"/>
        <end position="160"/>
    </location>
</feature>
<proteinExistence type="predicted"/>
<feature type="transmembrane region" description="Helical" evidence="7">
    <location>
        <begin position="12"/>
        <end position="35"/>
    </location>
</feature>
<dbReference type="CDD" id="cd17321">
    <property type="entry name" value="MFS_MMR_MDR_like"/>
    <property type="match status" value="1"/>
</dbReference>
<dbReference type="Pfam" id="PF07690">
    <property type="entry name" value="MFS_1"/>
    <property type="match status" value="1"/>
</dbReference>
<sequence>MTHGIDSRKRWSALIVLCLGVLMIVLDTTIVNVALPSIAADLRFTETSLVWVVNAYMLTFGGFLLLGGRLGDLFGHRRMFLLGITLFTLASLACGLANSQVLLVCARAIQGLGGAVVSAVSLSLIMNLFTEPAERAKAMGVYGFVCAGGGSIGVLLGGLLTSALSWHWIFLVNLPIGIAVYVLCARLLPSGRGAESHHKLDVAGAASITIALMLAVYAIVNGNEAGWTSTQTIVMLLAAVALLILFLGIEARVKAPLVPLALFRLRSVVVANVVGVLWAAAMFAWFFISALYLQRVLGYRPLQVGLAFLPANLIMAVFSLGLSAKLVMHFGIRLPLATGLLVAAVGLALFARAPVDGSFVTDVLPGMLLLGLGAGIAFNPMLLAAMSEVAPGDSGLASGVVNTSFMMGGALGLALLASLADARSGSLQAIGWGEAAALNGGYQVAFLGGAVFATLAAVLSAVLLRPVASTVAEDAAGQA</sequence>
<dbReference type="GO" id="GO:0005886">
    <property type="term" value="C:plasma membrane"/>
    <property type="evidence" value="ECO:0007669"/>
    <property type="project" value="UniProtKB-SubCell"/>
</dbReference>
<dbReference type="PRINTS" id="PR01036">
    <property type="entry name" value="TCRTETB"/>
</dbReference>
<dbReference type="OrthoDB" id="9807274at2"/>
<protein>
    <submittedName>
        <fullName evidence="9">MFS family multidrug efflux protein in Burkholderiaceae</fullName>
    </submittedName>
</protein>
<keyword evidence="6 7" id="KW-0472">Membrane</keyword>
<keyword evidence="3" id="KW-1003">Cell membrane</keyword>
<dbReference type="STRING" id="279058.LT85_0585"/>
<dbReference type="PANTHER" id="PTHR42718:SF46">
    <property type="entry name" value="BLR6921 PROTEIN"/>
    <property type="match status" value="1"/>
</dbReference>
<dbReference type="AlphaFoldDB" id="A0A0A1F7K5"/>
<dbReference type="KEGG" id="care:LT85_0585"/>
<dbReference type="GO" id="GO:0022857">
    <property type="term" value="F:transmembrane transporter activity"/>
    <property type="evidence" value="ECO:0007669"/>
    <property type="project" value="InterPro"/>
</dbReference>
<reference evidence="10" key="1">
    <citation type="journal article" date="2014" name="Soil Biol. Biochem.">
        <title>Structure and function of bacterial communities in ageing soils: Insights from the Mendocino ecological staircase.</title>
        <authorList>
            <person name="Uroz S."/>
            <person name="Tech J.J."/>
            <person name="Sawaya N.A."/>
            <person name="Frey-Klett P."/>
            <person name="Leveau J.H.J."/>
        </authorList>
    </citation>
    <scope>NUCLEOTIDE SEQUENCE [LARGE SCALE GENOMIC DNA]</scope>
    <source>
        <strain evidence="10">Cal35</strain>
    </source>
</reference>
<evidence type="ECO:0000256" key="5">
    <source>
        <dbReference type="ARBA" id="ARBA00022989"/>
    </source>
</evidence>
<comment type="subcellular location">
    <subcellularLocation>
        <location evidence="1">Cell membrane</location>
        <topology evidence="1">Multi-pass membrane protein</topology>
    </subcellularLocation>
</comment>
<keyword evidence="4 7" id="KW-0812">Transmembrane</keyword>
<evidence type="ECO:0000256" key="1">
    <source>
        <dbReference type="ARBA" id="ARBA00004651"/>
    </source>
</evidence>
<feature type="transmembrane region" description="Helical" evidence="7">
    <location>
        <begin position="269"/>
        <end position="292"/>
    </location>
</feature>
<dbReference type="Proteomes" id="UP000030302">
    <property type="component" value="Chromosome"/>
</dbReference>
<evidence type="ECO:0000259" key="8">
    <source>
        <dbReference type="PROSITE" id="PS50850"/>
    </source>
</evidence>
<keyword evidence="10" id="KW-1185">Reference proteome</keyword>
<dbReference type="InterPro" id="IPR036259">
    <property type="entry name" value="MFS_trans_sf"/>
</dbReference>
<feature type="transmembrane region" description="Helical" evidence="7">
    <location>
        <begin position="334"/>
        <end position="351"/>
    </location>
</feature>
<feature type="transmembrane region" description="Helical" evidence="7">
    <location>
        <begin position="232"/>
        <end position="249"/>
    </location>
</feature>
<evidence type="ECO:0000256" key="3">
    <source>
        <dbReference type="ARBA" id="ARBA00022475"/>
    </source>
</evidence>
<keyword evidence="5 7" id="KW-1133">Transmembrane helix</keyword>
<feature type="transmembrane region" description="Helical" evidence="7">
    <location>
        <begin position="440"/>
        <end position="464"/>
    </location>
</feature>
<dbReference type="InterPro" id="IPR004638">
    <property type="entry name" value="EmrB-like"/>
</dbReference>
<dbReference type="InterPro" id="IPR020846">
    <property type="entry name" value="MFS_dom"/>
</dbReference>
<feature type="transmembrane region" description="Helical" evidence="7">
    <location>
        <begin position="396"/>
        <end position="420"/>
    </location>
</feature>
<dbReference type="Gene3D" id="1.20.1250.20">
    <property type="entry name" value="MFS general substrate transporter like domains"/>
    <property type="match status" value="1"/>
</dbReference>
<evidence type="ECO:0000256" key="6">
    <source>
        <dbReference type="ARBA" id="ARBA00023136"/>
    </source>
</evidence>
<dbReference type="SUPFAM" id="SSF103473">
    <property type="entry name" value="MFS general substrate transporter"/>
    <property type="match status" value="1"/>
</dbReference>
<gene>
    <name evidence="9" type="ORF">LT85_0585</name>
</gene>
<feature type="transmembrane region" description="Helical" evidence="7">
    <location>
        <begin position="304"/>
        <end position="322"/>
    </location>
</feature>
<accession>A0A0A1F7K5</accession>
<feature type="transmembrane region" description="Helical" evidence="7">
    <location>
        <begin position="200"/>
        <end position="220"/>
    </location>
</feature>
<feature type="transmembrane region" description="Helical" evidence="7">
    <location>
        <begin position="363"/>
        <end position="384"/>
    </location>
</feature>
<evidence type="ECO:0000313" key="10">
    <source>
        <dbReference type="Proteomes" id="UP000030302"/>
    </source>
</evidence>
<dbReference type="EMBL" id="CP009962">
    <property type="protein sequence ID" value="AIY39745.1"/>
    <property type="molecule type" value="Genomic_DNA"/>
</dbReference>
<dbReference type="RefSeq" id="WP_052134600.1">
    <property type="nucleotide sequence ID" value="NZ_CP009962.1"/>
</dbReference>
<feature type="domain" description="Major facilitator superfamily (MFS) profile" evidence="8">
    <location>
        <begin position="13"/>
        <end position="468"/>
    </location>
</feature>
<evidence type="ECO:0000313" key="9">
    <source>
        <dbReference type="EMBL" id="AIY39745.1"/>
    </source>
</evidence>
<dbReference type="Gene3D" id="1.20.1720.10">
    <property type="entry name" value="Multidrug resistance protein D"/>
    <property type="match status" value="1"/>
</dbReference>
<evidence type="ECO:0000256" key="2">
    <source>
        <dbReference type="ARBA" id="ARBA00022448"/>
    </source>
</evidence>
<feature type="transmembrane region" description="Helical" evidence="7">
    <location>
        <begin position="47"/>
        <end position="67"/>
    </location>
</feature>
<feature type="transmembrane region" description="Helical" evidence="7">
    <location>
        <begin position="166"/>
        <end position="188"/>
    </location>
</feature>
<name>A0A0A1F7K5_9BURK</name>
<evidence type="ECO:0000256" key="4">
    <source>
        <dbReference type="ARBA" id="ARBA00022692"/>
    </source>
</evidence>
<dbReference type="InterPro" id="IPR011701">
    <property type="entry name" value="MFS"/>
</dbReference>
<feature type="transmembrane region" description="Helical" evidence="7">
    <location>
        <begin position="79"/>
        <end position="102"/>
    </location>
</feature>
<evidence type="ECO:0000256" key="7">
    <source>
        <dbReference type="SAM" id="Phobius"/>
    </source>
</evidence>
<feature type="transmembrane region" description="Helical" evidence="7">
    <location>
        <begin position="108"/>
        <end position="129"/>
    </location>
</feature>
<dbReference type="PROSITE" id="PS50850">
    <property type="entry name" value="MFS"/>
    <property type="match status" value="1"/>
</dbReference>
<dbReference type="HOGENOM" id="CLU_000960_28_2_4"/>
<dbReference type="PANTHER" id="PTHR42718">
    <property type="entry name" value="MAJOR FACILITATOR SUPERFAMILY MULTIDRUG TRANSPORTER MFSC"/>
    <property type="match status" value="1"/>
</dbReference>
<dbReference type="NCBIfam" id="TIGR00711">
    <property type="entry name" value="efflux_EmrB"/>
    <property type="match status" value="1"/>
</dbReference>
<keyword evidence="2" id="KW-0813">Transport</keyword>
<organism evidence="9 10">
    <name type="scientific">Collimonas arenae</name>
    <dbReference type="NCBI Taxonomy" id="279058"/>
    <lineage>
        <taxon>Bacteria</taxon>
        <taxon>Pseudomonadati</taxon>
        <taxon>Pseudomonadota</taxon>
        <taxon>Betaproteobacteria</taxon>
        <taxon>Burkholderiales</taxon>
        <taxon>Oxalobacteraceae</taxon>
        <taxon>Collimonas</taxon>
    </lineage>
</organism>